<gene>
    <name evidence="18" type="ORF">Pmar_PMAR003693</name>
</gene>
<dbReference type="PROSITE" id="PS00092">
    <property type="entry name" value="N6_MTASE"/>
    <property type="match status" value="1"/>
</dbReference>
<dbReference type="GO" id="GO:0008270">
    <property type="term" value="F:zinc ion binding"/>
    <property type="evidence" value="ECO:0007669"/>
    <property type="project" value="UniProtKB-KW"/>
</dbReference>
<evidence type="ECO:0000256" key="5">
    <source>
        <dbReference type="ARBA" id="ARBA00022603"/>
    </source>
</evidence>
<dbReference type="OrthoDB" id="431817at2759"/>
<sequence>MAGGFSHTERRTINKLILDEDQQASGIARPQCEHGPAMRFRRVTKDVDGHVVSSRDFYACSAIRDRKICPLFVWVDEHEKRHAGDHHSIKRPRRGDEPGREYKKTDNKANAQYFFSEEAVGVIREYTAKHDYHRVLCLGTPVIHQRLQGDLDSFLLDMDPVVVKKAADSGARFNMINGFFFDSEGRERFDGWLAKGPVDVVVVDPPFQPELIPAIWKCVREVLIGSDAFANVDVVFAFPYFSREALMGSKESPELVMNDYRVDYANHKTYKADKSPVRLFTRFHELTDLPTESYRVCEKCDGRWVHKANAHCDKCGACTTIHGNKPWSHCLACKKCTKPELKHCSECQRCLPVGHTCRS</sequence>
<dbReference type="RefSeq" id="XP_002784434.1">
    <property type="nucleotide sequence ID" value="XM_002784388.1"/>
</dbReference>
<dbReference type="Pfam" id="PF10237">
    <property type="entry name" value="N6-adenineMlase"/>
    <property type="match status" value="1"/>
</dbReference>
<dbReference type="GO" id="GO:0003676">
    <property type="term" value="F:nucleic acid binding"/>
    <property type="evidence" value="ECO:0007669"/>
    <property type="project" value="InterPro"/>
</dbReference>
<dbReference type="InParanoid" id="C5KI18"/>
<proteinExistence type="inferred from homology"/>
<dbReference type="GeneID" id="9061368"/>
<evidence type="ECO:0000256" key="4">
    <source>
        <dbReference type="ARBA" id="ARBA00022490"/>
    </source>
</evidence>
<keyword evidence="11" id="KW-0539">Nucleus</keyword>
<keyword evidence="4" id="KW-0963">Cytoplasm</keyword>
<dbReference type="Proteomes" id="UP000007800">
    <property type="component" value="Unassembled WGS sequence"/>
</dbReference>
<dbReference type="PANTHER" id="PTHR13493">
    <property type="entry name" value="ZINC FINGER CCHC DOMAIN-CONTAINING"/>
    <property type="match status" value="1"/>
</dbReference>
<evidence type="ECO:0000256" key="10">
    <source>
        <dbReference type="ARBA" id="ARBA00022833"/>
    </source>
</evidence>
<evidence type="ECO:0000256" key="13">
    <source>
        <dbReference type="ARBA" id="ARBA00046086"/>
    </source>
</evidence>
<evidence type="ECO:0000256" key="8">
    <source>
        <dbReference type="ARBA" id="ARBA00022723"/>
    </source>
</evidence>
<keyword evidence="5" id="KW-0489">Methyltransferase</keyword>
<evidence type="ECO:0000256" key="14">
    <source>
        <dbReference type="ARBA" id="ARBA00049767"/>
    </source>
</evidence>
<comment type="similarity">
    <text evidence="3">Belongs to the ZCCHC4 family.</text>
</comment>
<keyword evidence="6" id="KW-0808">Transferase</keyword>
<evidence type="ECO:0000256" key="1">
    <source>
        <dbReference type="ARBA" id="ARBA00004496"/>
    </source>
</evidence>
<dbReference type="InterPro" id="IPR039846">
    <property type="entry name" value="ZCCHC4"/>
</dbReference>
<dbReference type="InterPro" id="IPR010666">
    <property type="entry name" value="Znf_GRF"/>
</dbReference>
<evidence type="ECO:0000256" key="12">
    <source>
        <dbReference type="ARBA" id="ARBA00032078"/>
    </source>
</evidence>
<name>C5KI18_PERM5</name>
<keyword evidence="10" id="KW-0862">Zinc</keyword>
<dbReference type="OMA" id="TNHSRYT"/>
<dbReference type="PROSITE" id="PS51999">
    <property type="entry name" value="ZF_GRF"/>
    <property type="match status" value="1"/>
</dbReference>
<dbReference type="InterPro" id="IPR002052">
    <property type="entry name" value="DNA_methylase_N6_adenine_CS"/>
</dbReference>
<dbReference type="AlphaFoldDB" id="C5KI18"/>
<reference evidence="18 19" key="1">
    <citation type="submission" date="2008-07" db="EMBL/GenBank/DDBJ databases">
        <authorList>
            <person name="El-Sayed N."/>
            <person name="Caler E."/>
            <person name="Inman J."/>
            <person name="Amedeo P."/>
            <person name="Hass B."/>
            <person name="Wortman J."/>
        </authorList>
    </citation>
    <scope>NUCLEOTIDE SEQUENCE [LARGE SCALE GENOMIC DNA]</scope>
    <source>
        <strain evidence="19">ATCC 50983 / TXsc</strain>
    </source>
</reference>
<feature type="compositionally biased region" description="Basic and acidic residues" evidence="16">
    <location>
        <begin position="94"/>
        <end position="103"/>
    </location>
</feature>
<protein>
    <recommendedName>
        <fullName evidence="14">rRNA N(6)-adenosine-methyltransferase ZCCHC4</fullName>
    </recommendedName>
    <alternativeName>
        <fullName evidence="12">Zinc finger CCHC domain-containing protein 4</fullName>
    </alternativeName>
</protein>
<evidence type="ECO:0000256" key="15">
    <source>
        <dbReference type="PROSITE-ProRule" id="PRU01343"/>
    </source>
</evidence>
<feature type="region of interest" description="Disordered" evidence="16">
    <location>
        <begin position="83"/>
        <end position="103"/>
    </location>
</feature>
<evidence type="ECO:0000259" key="17">
    <source>
        <dbReference type="PROSITE" id="PS51999"/>
    </source>
</evidence>
<evidence type="ECO:0000256" key="3">
    <source>
        <dbReference type="ARBA" id="ARBA00008246"/>
    </source>
</evidence>
<dbReference type="PANTHER" id="PTHR13493:SF3">
    <property type="entry name" value="RRNA N6-ADENOSINE-METHYLTRANSFERASE ZCCHC4"/>
    <property type="match status" value="1"/>
</dbReference>
<dbReference type="GO" id="GO:0005737">
    <property type="term" value="C:cytoplasm"/>
    <property type="evidence" value="ECO:0007669"/>
    <property type="project" value="UniProtKB-SubCell"/>
</dbReference>
<dbReference type="InterPro" id="IPR041370">
    <property type="entry name" value="Mlase_EEF1AKMT1/ZCCHC4"/>
</dbReference>
<evidence type="ECO:0000256" key="9">
    <source>
        <dbReference type="ARBA" id="ARBA00022771"/>
    </source>
</evidence>
<dbReference type="InterPro" id="IPR029063">
    <property type="entry name" value="SAM-dependent_MTases_sf"/>
</dbReference>
<evidence type="ECO:0000313" key="19">
    <source>
        <dbReference type="Proteomes" id="UP000007800"/>
    </source>
</evidence>
<accession>C5KI18</accession>
<dbReference type="GO" id="GO:0005730">
    <property type="term" value="C:nucleolus"/>
    <property type="evidence" value="ECO:0007669"/>
    <property type="project" value="UniProtKB-SubCell"/>
</dbReference>
<feature type="domain" description="GRF-type" evidence="17">
    <location>
        <begin position="32"/>
        <end position="78"/>
    </location>
</feature>
<evidence type="ECO:0000256" key="16">
    <source>
        <dbReference type="SAM" id="MobiDB-lite"/>
    </source>
</evidence>
<evidence type="ECO:0000256" key="6">
    <source>
        <dbReference type="ARBA" id="ARBA00022679"/>
    </source>
</evidence>
<evidence type="ECO:0000256" key="7">
    <source>
        <dbReference type="ARBA" id="ARBA00022691"/>
    </source>
</evidence>
<dbReference type="GO" id="GO:0008988">
    <property type="term" value="F:rRNA (adenine-N6-)-methyltransferase activity"/>
    <property type="evidence" value="ECO:0007669"/>
    <property type="project" value="InterPro"/>
</dbReference>
<evidence type="ECO:0000256" key="11">
    <source>
        <dbReference type="ARBA" id="ARBA00023242"/>
    </source>
</evidence>
<keyword evidence="9 15" id="KW-0863">Zinc-finger</keyword>
<dbReference type="SUPFAM" id="SSF53335">
    <property type="entry name" value="S-adenosyl-L-methionine-dependent methyltransferases"/>
    <property type="match status" value="1"/>
</dbReference>
<dbReference type="EMBL" id="GG673069">
    <property type="protein sequence ID" value="EER16230.1"/>
    <property type="molecule type" value="Genomic_DNA"/>
</dbReference>
<evidence type="ECO:0000313" key="18">
    <source>
        <dbReference type="EMBL" id="EER16230.1"/>
    </source>
</evidence>
<keyword evidence="19" id="KW-1185">Reference proteome</keyword>
<comment type="subcellular location">
    <subcellularLocation>
        <location evidence="1">Cytoplasm</location>
    </subcellularLocation>
    <subcellularLocation>
        <location evidence="2">Nucleus</location>
        <location evidence="2">Nucleolus</location>
    </subcellularLocation>
</comment>
<keyword evidence="8" id="KW-0479">Metal-binding</keyword>
<evidence type="ECO:0000256" key="2">
    <source>
        <dbReference type="ARBA" id="ARBA00004604"/>
    </source>
</evidence>
<comment type="function">
    <text evidence="13">rRNA N6-methyltransferase that specifically methylates the adenine in position 4220 of 28S rRNA. N6-methylation of adenine(4220) in 28S rRNA is required for translation.</text>
</comment>
<organism evidence="19">
    <name type="scientific">Perkinsus marinus (strain ATCC 50983 / TXsc)</name>
    <dbReference type="NCBI Taxonomy" id="423536"/>
    <lineage>
        <taxon>Eukaryota</taxon>
        <taxon>Sar</taxon>
        <taxon>Alveolata</taxon>
        <taxon>Perkinsozoa</taxon>
        <taxon>Perkinsea</taxon>
        <taxon>Perkinsida</taxon>
        <taxon>Perkinsidae</taxon>
        <taxon>Perkinsus</taxon>
    </lineage>
</organism>
<keyword evidence="7" id="KW-0949">S-adenosyl-L-methionine</keyword>